<protein>
    <recommendedName>
        <fullName evidence="3">ABC transporter domain-containing protein</fullName>
    </recommendedName>
</protein>
<dbReference type="Proteomes" id="UP000194236">
    <property type="component" value="Unassembled WGS sequence"/>
</dbReference>
<evidence type="ECO:0008006" key="3">
    <source>
        <dbReference type="Google" id="ProtNLM"/>
    </source>
</evidence>
<gene>
    <name evidence="1" type="ORF">BLA29_015535</name>
</gene>
<accession>A0A1Y3BGZ0</accession>
<feature type="non-terminal residue" evidence="1">
    <location>
        <position position="63"/>
    </location>
</feature>
<name>A0A1Y3BGZ0_EURMA</name>
<dbReference type="InterPro" id="IPR027417">
    <property type="entry name" value="P-loop_NTPase"/>
</dbReference>
<dbReference type="SUPFAM" id="SSF52540">
    <property type="entry name" value="P-loop containing nucleoside triphosphate hydrolases"/>
    <property type="match status" value="1"/>
</dbReference>
<reference evidence="1 2" key="1">
    <citation type="submission" date="2017-03" db="EMBL/GenBank/DDBJ databases">
        <title>Genome Survey of Euroglyphus maynei.</title>
        <authorList>
            <person name="Arlian L.G."/>
            <person name="Morgan M.S."/>
            <person name="Rider S.D."/>
        </authorList>
    </citation>
    <scope>NUCLEOTIDE SEQUENCE [LARGE SCALE GENOMIC DNA]</scope>
    <source>
        <strain evidence="1">Arlian Lab</strain>
        <tissue evidence="1">Whole body</tissue>
    </source>
</reference>
<evidence type="ECO:0000313" key="2">
    <source>
        <dbReference type="Proteomes" id="UP000194236"/>
    </source>
</evidence>
<organism evidence="1 2">
    <name type="scientific">Euroglyphus maynei</name>
    <name type="common">Mayne's house dust mite</name>
    <dbReference type="NCBI Taxonomy" id="6958"/>
    <lineage>
        <taxon>Eukaryota</taxon>
        <taxon>Metazoa</taxon>
        <taxon>Ecdysozoa</taxon>
        <taxon>Arthropoda</taxon>
        <taxon>Chelicerata</taxon>
        <taxon>Arachnida</taxon>
        <taxon>Acari</taxon>
        <taxon>Acariformes</taxon>
        <taxon>Sarcoptiformes</taxon>
        <taxon>Astigmata</taxon>
        <taxon>Psoroptidia</taxon>
        <taxon>Analgoidea</taxon>
        <taxon>Pyroglyphidae</taxon>
        <taxon>Pyroglyphinae</taxon>
        <taxon>Euroglyphus</taxon>
    </lineage>
</organism>
<keyword evidence="2" id="KW-1185">Reference proteome</keyword>
<dbReference type="Gene3D" id="3.40.50.300">
    <property type="entry name" value="P-loop containing nucleotide triphosphate hydrolases"/>
    <property type="match status" value="1"/>
</dbReference>
<proteinExistence type="predicted"/>
<sequence>MGPSGAGKTSLLNVLNGRSKTRLSETTEFYLSKFTPIRVCYLTQEVSGHLLPGLTAKQSLIYA</sequence>
<dbReference type="OrthoDB" id="6533589at2759"/>
<evidence type="ECO:0000313" key="1">
    <source>
        <dbReference type="EMBL" id="OTF80191.1"/>
    </source>
</evidence>
<dbReference type="EMBL" id="MUJZ01019539">
    <property type="protein sequence ID" value="OTF80191.1"/>
    <property type="molecule type" value="Genomic_DNA"/>
</dbReference>
<dbReference type="AlphaFoldDB" id="A0A1Y3BGZ0"/>
<comment type="caution">
    <text evidence="1">The sequence shown here is derived from an EMBL/GenBank/DDBJ whole genome shotgun (WGS) entry which is preliminary data.</text>
</comment>